<evidence type="ECO:0000313" key="10">
    <source>
        <dbReference type="Proteomes" id="UP001501411"/>
    </source>
</evidence>
<dbReference type="PROSITE" id="PS51257">
    <property type="entry name" value="PROKAR_LIPOPROTEIN"/>
    <property type="match status" value="1"/>
</dbReference>
<dbReference type="InterPro" id="IPR012944">
    <property type="entry name" value="SusD_RagB_dom"/>
</dbReference>
<evidence type="ECO:0000256" key="3">
    <source>
        <dbReference type="ARBA" id="ARBA00022729"/>
    </source>
</evidence>
<evidence type="ECO:0000256" key="6">
    <source>
        <dbReference type="SAM" id="SignalP"/>
    </source>
</evidence>
<dbReference type="CDD" id="cd08977">
    <property type="entry name" value="SusD"/>
    <property type="match status" value="1"/>
</dbReference>
<evidence type="ECO:0000259" key="8">
    <source>
        <dbReference type="Pfam" id="PF14322"/>
    </source>
</evidence>
<evidence type="ECO:0000256" key="4">
    <source>
        <dbReference type="ARBA" id="ARBA00023136"/>
    </source>
</evidence>
<gene>
    <name evidence="9" type="ORF">GCM10023231_00370</name>
</gene>
<dbReference type="Pfam" id="PF07980">
    <property type="entry name" value="SusD_RagB"/>
    <property type="match status" value="1"/>
</dbReference>
<feature type="domain" description="RagB/SusD" evidence="7">
    <location>
        <begin position="335"/>
        <end position="484"/>
    </location>
</feature>
<dbReference type="SUPFAM" id="SSF48452">
    <property type="entry name" value="TPR-like"/>
    <property type="match status" value="1"/>
</dbReference>
<feature type="signal peptide" evidence="6">
    <location>
        <begin position="1"/>
        <end position="26"/>
    </location>
</feature>
<comment type="subcellular location">
    <subcellularLocation>
        <location evidence="1">Cell outer membrane</location>
    </subcellularLocation>
</comment>
<dbReference type="Pfam" id="PF14322">
    <property type="entry name" value="SusD-like_3"/>
    <property type="match status" value="1"/>
</dbReference>
<evidence type="ECO:0000259" key="7">
    <source>
        <dbReference type="Pfam" id="PF07980"/>
    </source>
</evidence>
<reference evidence="10" key="1">
    <citation type="journal article" date="2019" name="Int. J. Syst. Evol. Microbiol.">
        <title>The Global Catalogue of Microorganisms (GCM) 10K type strain sequencing project: providing services to taxonomists for standard genome sequencing and annotation.</title>
        <authorList>
            <consortium name="The Broad Institute Genomics Platform"/>
            <consortium name="The Broad Institute Genome Sequencing Center for Infectious Disease"/>
            <person name="Wu L."/>
            <person name="Ma J."/>
        </authorList>
    </citation>
    <scope>NUCLEOTIDE SEQUENCE [LARGE SCALE GENOMIC DNA]</scope>
    <source>
        <strain evidence="10">JCM 18200</strain>
    </source>
</reference>
<keyword evidence="10" id="KW-1185">Reference proteome</keyword>
<dbReference type="Gene3D" id="1.25.40.390">
    <property type="match status" value="1"/>
</dbReference>
<feature type="domain" description="SusD-like N-terminal" evidence="8">
    <location>
        <begin position="28"/>
        <end position="228"/>
    </location>
</feature>
<dbReference type="InterPro" id="IPR033985">
    <property type="entry name" value="SusD-like_N"/>
</dbReference>
<keyword evidence="4" id="KW-0472">Membrane</keyword>
<keyword evidence="3 6" id="KW-0732">Signal</keyword>
<proteinExistence type="inferred from homology"/>
<protein>
    <submittedName>
        <fullName evidence="9">RagB/SusD family nutrient uptake outer membrane protein</fullName>
    </submittedName>
</protein>
<evidence type="ECO:0000313" key="9">
    <source>
        <dbReference type="EMBL" id="GAA4777875.1"/>
    </source>
</evidence>
<organism evidence="9 10">
    <name type="scientific">Olivibacter ginsenosidimutans</name>
    <dbReference type="NCBI Taxonomy" id="1176537"/>
    <lineage>
        <taxon>Bacteria</taxon>
        <taxon>Pseudomonadati</taxon>
        <taxon>Bacteroidota</taxon>
        <taxon>Sphingobacteriia</taxon>
        <taxon>Sphingobacteriales</taxon>
        <taxon>Sphingobacteriaceae</taxon>
        <taxon>Olivibacter</taxon>
    </lineage>
</organism>
<comment type="similarity">
    <text evidence="2">Belongs to the SusD family.</text>
</comment>
<keyword evidence="5" id="KW-0998">Cell outer membrane</keyword>
<name>A0ABP9AAQ5_9SPHI</name>
<dbReference type="Proteomes" id="UP001501411">
    <property type="component" value="Unassembled WGS sequence"/>
</dbReference>
<dbReference type="InterPro" id="IPR011990">
    <property type="entry name" value="TPR-like_helical_dom_sf"/>
</dbReference>
<sequence length="484" mass="53196">MKQHTLMKKIILYSTCLILLASSCKKGFLDLAPISDTNTVNFYRTAEDMRNAVNAAYATLQSNGQYNAALYAIGEVASDNTEILDAQSGIDISQIDAFTTITNNGMLSSMWNAHYKGILACNAVIDRIPAVEMDETLKAQYVGECLFLRSLMYFNMVRTFGDIPLVTKEIVDVQEGYAYPRTPQADVYAQIIADLEQATATLPNSYGSADIGRATAGAAKGLLAKVYLTLQNWQEAANQTKAVMDLGIYQLMPTYASVFAIANKNNVESLFEVQYKKGGFGLGSPFNNAFAPRLSGQIVTTIGAGGGQNQPTADMANTYEAGDQRRAASMADGYQDGGKFVAVRYITKYLDPAPFDAGDADNNWPVLRYADILLMRAEALNELGYTPNGEAFELLNSIRKRAGLVARSSTELGDQESFRTALEHERRVELAFENHRWFDLVRTGRAVEVLRAKGIAIKDHQLVFPIPQTQIDINPDVLKQNPGY</sequence>
<dbReference type="EMBL" id="BAABIQ010000001">
    <property type="protein sequence ID" value="GAA4777875.1"/>
    <property type="molecule type" value="Genomic_DNA"/>
</dbReference>
<comment type="caution">
    <text evidence="9">The sequence shown here is derived from an EMBL/GenBank/DDBJ whole genome shotgun (WGS) entry which is preliminary data.</text>
</comment>
<feature type="chain" id="PRO_5045943267" evidence="6">
    <location>
        <begin position="27"/>
        <end position="484"/>
    </location>
</feature>
<accession>A0ABP9AAQ5</accession>
<evidence type="ECO:0000256" key="1">
    <source>
        <dbReference type="ARBA" id="ARBA00004442"/>
    </source>
</evidence>
<evidence type="ECO:0000256" key="5">
    <source>
        <dbReference type="ARBA" id="ARBA00023237"/>
    </source>
</evidence>
<evidence type="ECO:0000256" key="2">
    <source>
        <dbReference type="ARBA" id="ARBA00006275"/>
    </source>
</evidence>